<keyword evidence="1" id="KW-0472">Membrane</keyword>
<evidence type="ECO:0000256" key="1">
    <source>
        <dbReference type="SAM" id="Phobius"/>
    </source>
</evidence>
<dbReference type="KEGG" id="prf:PeribacterA2_0781"/>
<organism evidence="2 3">
    <name type="scientific">Candidatus Peribacter riflensis</name>
    <dbReference type="NCBI Taxonomy" id="1735162"/>
    <lineage>
        <taxon>Bacteria</taxon>
        <taxon>Candidatus Peregrinibacteriota</taxon>
        <taxon>Candidatus Peribacteria</taxon>
        <taxon>Candidatus Peribacterales</taxon>
        <taxon>Candidatus Peribacteraceae</taxon>
        <taxon>Candidatus Peribacter</taxon>
    </lineage>
</organism>
<evidence type="ECO:0000313" key="2">
    <source>
        <dbReference type="EMBL" id="ALM13452.1"/>
    </source>
</evidence>
<keyword evidence="1" id="KW-0812">Transmembrane</keyword>
<dbReference type="EMBL" id="CP013065">
    <property type="protein sequence ID" value="ALM13452.1"/>
    <property type="molecule type" value="Genomic_DNA"/>
</dbReference>
<accession>A0A0S1SW38</accession>
<protein>
    <recommendedName>
        <fullName evidence="4">Transmembrane protein</fullName>
    </recommendedName>
</protein>
<accession>A0A0S1SPE7</accession>
<proteinExistence type="predicted"/>
<reference evidence="3" key="1">
    <citation type="submission" date="2015-10" db="EMBL/GenBank/DDBJ databases">
        <title>Analysis of five complete genome sequences for members of the class Peribacteria in the recently recognized Peregrinibacteria bacterial phylum.</title>
        <authorList>
            <person name="Anantharaman K."/>
            <person name="Brown C.T."/>
            <person name="Burstein D."/>
            <person name="Castelle C.J."/>
            <person name="Probst A.J."/>
            <person name="Thomas B.C."/>
            <person name="Williams K.H."/>
            <person name="Banfield J.F."/>
        </authorList>
    </citation>
    <scope>NUCLEOTIDE SEQUENCE [LARGE SCALE GENOMIC DNA]</scope>
</reference>
<evidence type="ECO:0008006" key="4">
    <source>
        <dbReference type="Google" id="ProtNLM"/>
    </source>
</evidence>
<feature type="transmembrane region" description="Helical" evidence="1">
    <location>
        <begin position="69"/>
        <end position="90"/>
    </location>
</feature>
<reference evidence="2 3" key="2">
    <citation type="journal article" date="2016" name="PeerJ">
        <title>Analysis of five complete genome sequences for members of the class Peribacteria in the recently recognized Peregrinibacteria bacterial phylum.</title>
        <authorList>
            <person name="Anantharaman K."/>
            <person name="Brown C.T."/>
            <person name="Burstein D."/>
            <person name="Castelle C.J."/>
            <person name="Probst A.J."/>
            <person name="Thomas B.C."/>
            <person name="Williams K.H."/>
            <person name="Banfield J.F."/>
        </authorList>
    </citation>
    <scope>NUCLEOTIDE SEQUENCE [LARGE SCALE GENOMIC DNA]</scope>
    <source>
        <strain evidence="2">RIFOXYD1_FULL_PER-ii_59_16</strain>
    </source>
</reference>
<accession>A0A0S1SN45</accession>
<keyword evidence="1" id="KW-1133">Transmembrane helix</keyword>
<dbReference type="AlphaFoldDB" id="A0A0S1SRU9"/>
<name>A0A0S1SRU9_9BACT</name>
<dbReference type="Proteomes" id="UP000069135">
    <property type="component" value="Chromosome"/>
</dbReference>
<sequence>MVLRTARTAFILAGFALLISTAGDVHTLLVRADLTGQGSTVLKQEELTSLSTLELRQHLSAPELNKRSVSAAIALGSIFLFLGFGLHAFLVRRKKTGEQAVQVHAAPARRGRDTRKMDRWFLWMTVRM</sequence>
<accession>A0A0S1SRU9</accession>
<evidence type="ECO:0000313" key="3">
    <source>
        <dbReference type="Proteomes" id="UP000069135"/>
    </source>
</evidence>
<accession>A0A0S1SHL5</accession>
<gene>
    <name evidence="2" type="ORF">PeribacterD1_0782</name>
</gene>